<comment type="similarity">
    <text evidence="2 4">Belongs to the cytochrome P450 family.</text>
</comment>
<sequence length="361" mass="40002">MNSSGDDWTVKRRAMQSDFNLRRVASGLRTTFGLTEAHLARWQTGPASCDIRRLLQQLCFDVGCQFLLKITLDEGGRVAFMALSEAIILKTRDPVRLPLGRFDRTSYRLASSREAAKTVAHAALARARQQHSGDGNAEGVGQFGIRASVEEDEWLCDEFCAMVLSGLEAMSAGLTWTLHLLTSHPDVLQRVAAEVNASGSAEWATGGGTISLDAFPETRASLMEAMRLFPPAWLTGRTVARDTMLGDFFLAAGSALIISPWINHRSVRFFDEPGRFRPERWLDGRLQPRLPRYAFFPFGGGSKRCIGEHFSLMHMALVLVCILRRFILKPMPNSKVRPYPALVLRPLGVNLALMPRATAGE</sequence>
<keyword evidence="4" id="KW-0503">Monooxygenase</keyword>
<dbReference type="EMBL" id="LWBS01000464">
    <property type="protein sequence ID" value="OAP88104.1"/>
    <property type="molecule type" value="Genomic_DNA"/>
</dbReference>
<reference evidence="5" key="1">
    <citation type="submission" date="2016-04" db="EMBL/GenBank/DDBJ databases">
        <title>Fast-growing isolate from the root nodules of Vavilovia formosa.</title>
        <authorList>
            <person name="Kimeklis A."/>
            <person name="Safronova V."/>
            <person name="Belimov A."/>
            <person name="Andronov E."/>
        </authorList>
    </citation>
    <scope>NUCLEOTIDE SEQUENCE [LARGE SCALE GENOMIC DNA]</scope>
    <source>
        <strain evidence="5">Vaf-46</strain>
    </source>
</reference>
<dbReference type="Gene3D" id="1.10.630.10">
    <property type="entry name" value="Cytochrome P450"/>
    <property type="match status" value="1"/>
</dbReference>
<keyword evidence="4" id="KW-0560">Oxidoreductase</keyword>
<dbReference type="AlphaFoldDB" id="A0A179BAR7"/>
<dbReference type="SUPFAM" id="SSF48264">
    <property type="entry name" value="Cytochrome P450"/>
    <property type="match status" value="1"/>
</dbReference>
<dbReference type="InterPro" id="IPR002401">
    <property type="entry name" value="Cyt_P450_E_grp-I"/>
</dbReference>
<feature type="binding site" description="axial binding residue" evidence="3">
    <location>
        <position position="305"/>
    </location>
    <ligand>
        <name>heme</name>
        <dbReference type="ChEBI" id="CHEBI:30413"/>
    </ligand>
    <ligandPart>
        <name>Fe</name>
        <dbReference type="ChEBI" id="CHEBI:18248"/>
    </ligandPart>
</feature>
<keyword evidence="3 4" id="KW-0408">Iron</keyword>
<dbReference type="GO" id="GO:0016705">
    <property type="term" value="F:oxidoreductase activity, acting on paired donors, with incorporation or reduction of molecular oxygen"/>
    <property type="evidence" value="ECO:0007669"/>
    <property type="project" value="InterPro"/>
</dbReference>
<dbReference type="GO" id="GO:0005506">
    <property type="term" value="F:iron ion binding"/>
    <property type="evidence" value="ECO:0007669"/>
    <property type="project" value="InterPro"/>
</dbReference>
<proteinExistence type="inferred from homology"/>
<evidence type="ECO:0000256" key="4">
    <source>
        <dbReference type="RuleBase" id="RU000461"/>
    </source>
</evidence>
<dbReference type="InterPro" id="IPR036396">
    <property type="entry name" value="Cyt_P450_sf"/>
</dbReference>
<dbReference type="PANTHER" id="PTHR24305:SF166">
    <property type="entry name" value="CYTOCHROME P450 12A4, MITOCHONDRIAL-RELATED"/>
    <property type="match status" value="1"/>
</dbReference>
<dbReference type="Pfam" id="PF00067">
    <property type="entry name" value="p450"/>
    <property type="match status" value="1"/>
</dbReference>
<dbReference type="InterPro" id="IPR001128">
    <property type="entry name" value="Cyt_P450"/>
</dbReference>
<comment type="caution">
    <text evidence="5">The sequence shown here is derived from an EMBL/GenBank/DDBJ whole genome shotgun (WGS) entry which is preliminary data.</text>
</comment>
<dbReference type="InterPro" id="IPR017972">
    <property type="entry name" value="Cyt_P450_CS"/>
</dbReference>
<dbReference type="GO" id="GO:0020037">
    <property type="term" value="F:heme binding"/>
    <property type="evidence" value="ECO:0007669"/>
    <property type="project" value="InterPro"/>
</dbReference>
<evidence type="ECO:0008006" key="6">
    <source>
        <dbReference type="Google" id="ProtNLM"/>
    </source>
</evidence>
<dbReference type="PRINTS" id="PR00385">
    <property type="entry name" value="P450"/>
</dbReference>
<dbReference type="PRINTS" id="PR00463">
    <property type="entry name" value="EP450I"/>
</dbReference>
<protein>
    <recommendedName>
        <fullName evidence="6">Cytochrome P450</fullName>
    </recommendedName>
</protein>
<keyword evidence="3 4" id="KW-0479">Metal-binding</keyword>
<evidence type="ECO:0000256" key="3">
    <source>
        <dbReference type="PIRSR" id="PIRSR602401-1"/>
    </source>
</evidence>
<dbReference type="InterPro" id="IPR050121">
    <property type="entry name" value="Cytochrome_P450_monoxygenase"/>
</dbReference>
<organism evidence="5">
    <name type="scientific">Rhizobium leguminosarum</name>
    <dbReference type="NCBI Taxonomy" id="384"/>
    <lineage>
        <taxon>Bacteria</taxon>
        <taxon>Pseudomonadati</taxon>
        <taxon>Pseudomonadota</taxon>
        <taxon>Alphaproteobacteria</taxon>
        <taxon>Hyphomicrobiales</taxon>
        <taxon>Rhizobiaceae</taxon>
        <taxon>Rhizobium/Agrobacterium group</taxon>
        <taxon>Rhizobium</taxon>
    </lineage>
</organism>
<evidence type="ECO:0000256" key="1">
    <source>
        <dbReference type="ARBA" id="ARBA00001971"/>
    </source>
</evidence>
<keyword evidence="3 4" id="KW-0349">Heme</keyword>
<evidence type="ECO:0000313" key="5">
    <source>
        <dbReference type="EMBL" id="OAP88104.1"/>
    </source>
</evidence>
<accession>A0A179BAR7</accession>
<evidence type="ECO:0000256" key="2">
    <source>
        <dbReference type="ARBA" id="ARBA00010617"/>
    </source>
</evidence>
<gene>
    <name evidence="5" type="ORF">A4U53_35710</name>
</gene>
<dbReference type="PROSITE" id="PS00086">
    <property type="entry name" value="CYTOCHROME_P450"/>
    <property type="match status" value="1"/>
</dbReference>
<comment type="cofactor">
    <cofactor evidence="1 3">
        <name>heme</name>
        <dbReference type="ChEBI" id="CHEBI:30413"/>
    </cofactor>
</comment>
<dbReference type="PANTHER" id="PTHR24305">
    <property type="entry name" value="CYTOCHROME P450"/>
    <property type="match status" value="1"/>
</dbReference>
<dbReference type="GO" id="GO:0004497">
    <property type="term" value="F:monooxygenase activity"/>
    <property type="evidence" value="ECO:0007669"/>
    <property type="project" value="UniProtKB-KW"/>
</dbReference>
<name>A0A179BAR7_RHILE</name>